<dbReference type="EMBL" id="FNDK01000024">
    <property type="protein sequence ID" value="SDI19244.1"/>
    <property type="molecule type" value="Genomic_DNA"/>
</dbReference>
<gene>
    <name evidence="1" type="ORF">SAMN05192534_12453</name>
</gene>
<dbReference type="InterPro" id="IPR021508">
    <property type="entry name" value="Gp17-like"/>
</dbReference>
<dbReference type="OrthoDB" id="2454603at2"/>
<evidence type="ECO:0000313" key="2">
    <source>
        <dbReference type="Proteomes" id="UP000199163"/>
    </source>
</evidence>
<organism evidence="1 2">
    <name type="scientific">Alteribacillus persepolensis</name>
    <dbReference type="NCBI Taxonomy" id="568899"/>
    <lineage>
        <taxon>Bacteria</taxon>
        <taxon>Bacillati</taxon>
        <taxon>Bacillota</taxon>
        <taxon>Bacilli</taxon>
        <taxon>Bacillales</taxon>
        <taxon>Bacillaceae</taxon>
        <taxon>Alteribacillus</taxon>
    </lineage>
</organism>
<evidence type="ECO:0000313" key="1">
    <source>
        <dbReference type="EMBL" id="SDI19244.1"/>
    </source>
</evidence>
<dbReference type="Pfam" id="PF11367">
    <property type="entry name" value="Tail_completion_gp17"/>
    <property type="match status" value="1"/>
</dbReference>
<dbReference type="STRING" id="568899.SAMN05192534_12453"/>
<protein>
    <submittedName>
        <fullName evidence="1">Uncharacterized protein</fullName>
    </submittedName>
</protein>
<dbReference type="AlphaFoldDB" id="A0A1G8IK10"/>
<name>A0A1G8IK10_9BACI</name>
<accession>A0A1G8IK10</accession>
<dbReference type="Proteomes" id="UP000199163">
    <property type="component" value="Unassembled WGS sequence"/>
</dbReference>
<proteinExistence type="predicted"/>
<dbReference type="RefSeq" id="WP_091275801.1">
    <property type="nucleotide sequence ID" value="NZ_FNDK01000024.1"/>
</dbReference>
<reference evidence="1 2" key="1">
    <citation type="submission" date="2016-10" db="EMBL/GenBank/DDBJ databases">
        <authorList>
            <person name="de Groot N.N."/>
        </authorList>
    </citation>
    <scope>NUCLEOTIDE SEQUENCE [LARGE SCALE GENOMIC DNA]</scope>
    <source>
        <strain evidence="1 2">DSM 21632</strain>
    </source>
</reference>
<sequence>MNTVIMHALSNLDVPVQLQTYSGSENTYVTFFEYNNRPGMEADDEEVQSERYYQVDVWSNGDYTSLVDEVRTAMKSAGFRRRDEREFYEEDTKTFHRALRFVTNTPV</sequence>
<keyword evidence="2" id="KW-1185">Reference proteome</keyword>